<dbReference type="SUPFAM" id="SSF81296">
    <property type="entry name" value="E set domains"/>
    <property type="match status" value="1"/>
</dbReference>
<dbReference type="CDD" id="cd00603">
    <property type="entry name" value="IPT_PCSR"/>
    <property type="match status" value="1"/>
</dbReference>
<feature type="domain" description="IPT/TIG" evidence="1">
    <location>
        <begin position="31"/>
        <end position="104"/>
    </location>
</feature>
<proteinExistence type="predicted"/>
<name>A0A1M5EQG5_9BACT</name>
<organism evidence="2 3">
    <name type="scientific">Flavisolibacter ginsengisoli DSM 18119</name>
    <dbReference type="NCBI Taxonomy" id="1121884"/>
    <lineage>
        <taxon>Bacteria</taxon>
        <taxon>Pseudomonadati</taxon>
        <taxon>Bacteroidota</taxon>
        <taxon>Chitinophagia</taxon>
        <taxon>Chitinophagales</taxon>
        <taxon>Chitinophagaceae</taxon>
        <taxon>Flavisolibacter</taxon>
    </lineage>
</organism>
<dbReference type="AlphaFoldDB" id="A0A1M5EQG5"/>
<dbReference type="EMBL" id="FQUU01000019">
    <property type="protein sequence ID" value="SHF81449.1"/>
    <property type="molecule type" value="Genomic_DNA"/>
</dbReference>
<dbReference type="Pfam" id="PF01833">
    <property type="entry name" value="TIG"/>
    <property type="match status" value="1"/>
</dbReference>
<evidence type="ECO:0000313" key="2">
    <source>
        <dbReference type="EMBL" id="SHF81449.1"/>
    </source>
</evidence>
<gene>
    <name evidence="2" type="ORF">SAMN02745131_03599</name>
</gene>
<dbReference type="InterPro" id="IPR014756">
    <property type="entry name" value="Ig_E-set"/>
</dbReference>
<evidence type="ECO:0000313" key="3">
    <source>
        <dbReference type="Proteomes" id="UP000184048"/>
    </source>
</evidence>
<dbReference type="OrthoDB" id="791543at2"/>
<dbReference type="STRING" id="1121884.SAMN02745131_03599"/>
<dbReference type="Gene3D" id="2.60.40.10">
    <property type="entry name" value="Immunoglobulins"/>
    <property type="match status" value="1"/>
</dbReference>
<dbReference type="SUPFAM" id="SSF110296">
    <property type="entry name" value="Oligoxyloglucan reducing end-specific cellobiohydrolase"/>
    <property type="match status" value="1"/>
</dbReference>
<dbReference type="RefSeq" id="WP_072836720.1">
    <property type="nucleotide sequence ID" value="NZ_FQUU01000019.1"/>
</dbReference>
<dbReference type="InterPro" id="IPR013783">
    <property type="entry name" value="Ig-like_fold"/>
</dbReference>
<sequence>MKSLLGCLLIVIILFSCSKKDSDPVTTPNNPVITSYSPSNPTTGDKLTITGKFFGTDISTVSVKIDSLSLVVQSVNDSTIVVYIPANLLTSGQKSYTLCAYINGRLSNTLTISVAFAVHGWRYVSPSLDILNGLPLQQVRNIAFSDYNRGMISGPGIVASSLDGGTNWGGVFNGGNTLGYALSVCNEDHIWMEQDRFDIMYRDQQDPIFYLFSMAHLDTITTVPYFQGRSITGVYTYKPFRGYILNQEGRVYKVNGSFSPKDISLEYTSTYHTDAANSSDTRFYDISALDSMNMVMAGWPGTYPNTKLVLIHKKNGVYSEYDLSTKLQYSFAKIQLTDPNTVFILDGFYNMYKFTSGTQLTTLPIQAYSFCFVNSQVGYAAFKDRIYKTTDGGQTWNTDFVLRTADYISAMYTKDQKVWAIGRANGGSASGFAIRYDP</sequence>
<dbReference type="InterPro" id="IPR002909">
    <property type="entry name" value="IPT_dom"/>
</dbReference>
<accession>A0A1M5EQG5</accession>
<protein>
    <submittedName>
        <fullName evidence="2">IPT/TIG domain-containing protein</fullName>
    </submittedName>
</protein>
<dbReference type="PROSITE" id="PS51257">
    <property type="entry name" value="PROKAR_LIPOPROTEIN"/>
    <property type="match status" value="1"/>
</dbReference>
<reference evidence="2 3" key="1">
    <citation type="submission" date="2016-11" db="EMBL/GenBank/DDBJ databases">
        <authorList>
            <person name="Jaros S."/>
            <person name="Januszkiewicz K."/>
            <person name="Wedrychowicz H."/>
        </authorList>
    </citation>
    <scope>NUCLEOTIDE SEQUENCE [LARGE SCALE GENOMIC DNA]</scope>
    <source>
        <strain evidence="2 3">DSM 18119</strain>
    </source>
</reference>
<dbReference type="Proteomes" id="UP000184048">
    <property type="component" value="Unassembled WGS sequence"/>
</dbReference>
<keyword evidence="3" id="KW-1185">Reference proteome</keyword>
<evidence type="ECO:0000259" key="1">
    <source>
        <dbReference type="Pfam" id="PF01833"/>
    </source>
</evidence>